<feature type="region of interest" description="Disordered" evidence="8">
    <location>
        <begin position="884"/>
        <end position="945"/>
    </location>
</feature>
<dbReference type="SUPFAM" id="SSF48726">
    <property type="entry name" value="Immunoglobulin"/>
    <property type="match status" value="3"/>
</dbReference>
<feature type="non-terminal residue" evidence="10">
    <location>
        <position position="945"/>
    </location>
</feature>
<comment type="subcellular location">
    <subcellularLocation>
        <location evidence="1">Cytoplasm</location>
    </subcellularLocation>
</comment>
<evidence type="ECO:0000256" key="5">
    <source>
        <dbReference type="ARBA" id="ARBA00022737"/>
    </source>
</evidence>
<evidence type="ECO:0000313" key="10">
    <source>
        <dbReference type="EMBL" id="CAG5123370.1"/>
    </source>
</evidence>
<dbReference type="Pfam" id="PF12510">
    <property type="entry name" value="Smoothelin"/>
    <property type="match status" value="1"/>
</dbReference>
<dbReference type="PROSITE" id="PS50835">
    <property type="entry name" value="IG_LIKE"/>
    <property type="match status" value="3"/>
</dbReference>
<reference evidence="10" key="1">
    <citation type="submission" date="2021-04" db="EMBL/GenBank/DDBJ databases">
        <authorList>
            <consortium name="Molecular Ecology Group"/>
        </authorList>
    </citation>
    <scope>NUCLEOTIDE SEQUENCE</scope>
</reference>
<keyword evidence="4" id="KW-0732">Signal</keyword>
<dbReference type="OrthoDB" id="10017054at2759"/>
<keyword evidence="6" id="KW-1015">Disulfide bond</keyword>
<keyword evidence="5" id="KW-0677">Repeat</keyword>
<evidence type="ECO:0000256" key="8">
    <source>
        <dbReference type="SAM" id="MobiDB-lite"/>
    </source>
</evidence>
<evidence type="ECO:0000259" key="9">
    <source>
        <dbReference type="PROSITE" id="PS50835"/>
    </source>
</evidence>
<dbReference type="Gene3D" id="2.60.40.10">
    <property type="entry name" value="Immunoglobulins"/>
    <property type="match status" value="3"/>
</dbReference>
<dbReference type="GO" id="GO:0031672">
    <property type="term" value="C:A band"/>
    <property type="evidence" value="ECO:0007669"/>
    <property type="project" value="UniProtKB-ARBA"/>
</dbReference>
<evidence type="ECO:0000256" key="6">
    <source>
        <dbReference type="ARBA" id="ARBA00023157"/>
    </source>
</evidence>
<dbReference type="EMBL" id="CAJHNH020001503">
    <property type="protein sequence ID" value="CAG5123370.1"/>
    <property type="molecule type" value="Genomic_DNA"/>
</dbReference>
<feature type="domain" description="Ig-like" evidence="9">
    <location>
        <begin position="320"/>
        <end position="406"/>
    </location>
</feature>
<dbReference type="GO" id="GO:0007156">
    <property type="term" value="P:homophilic cell adhesion via plasma membrane adhesion molecules"/>
    <property type="evidence" value="ECO:0007669"/>
    <property type="project" value="TreeGrafter"/>
</dbReference>
<feature type="non-terminal residue" evidence="10">
    <location>
        <position position="1"/>
    </location>
</feature>
<dbReference type="GO" id="GO:0043025">
    <property type="term" value="C:neuronal cell body"/>
    <property type="evidence" value="ECO:0007669"/>
    <property type="project" value="TreeGrafter"/>
</dbReference>
<dbReference type="AlphaFoldDB" id="A0A8S3Z6T7"/>
<feature type="compositionally biased region" description="Basic and acidic residues" evidence="8">
    <location>
        <begin position="884"/>
        <end position="919"/>
    </location>
</feature>
<feature type="compositionally biased region" description="Polar residues" evidence="8">
    <location>
        <begin position="94"/>
        <end position="116"/>
    </location>
</feature>
<dbReference type="InterPro" id="IPR013098">
    <property type="entry name" value="Ig_I-set"/>
</dbReference>
<evidence type="ECO:0000256" key="3">
    <source>
        <dbReference type="ARBA" id="ARBA00022490"/>
    </source>
</evidence>
<feature type="domain" description="Ig-like" evidence="9">
    <location>
        <begin position="514"/>
        <end position="596"/>
    </location>
</feature>
<dbReference type="SMART" id="SM00409">
    <property type="entry name" value="IG"/>
    <property type="match status" value="3"/>
</dbReference>
<dbReference type="Pfam" id="PF07679">
    <property type="entry name" value="I-set"/>
    <property type="match status" value="3"/>
</dbReference>
<evidence type="ECO:0000256" key="1">
    <source>
        <dbReference type="ARBA" id="ARBA00004496"/>
    </source>
</evidence>
<feature type="domain" description="Ig-like" evidence="9">
    <location>
        <begin position="418"/>
        <end position="506"/>
    </location>
</feature>
<dbReference type="Proteomes" id="UP000678393">
    <property type="component" value="Unassembled WGS sequence"/>
</dbReference>
<feature type="compositionally biased region" description="Basic and acidic residues" evidence="8">
    <location>
        <begin position="926"/>
        <end position="945"/>
    </location>
</feature>
<organism evidence="10 11">
    <name type="scientific">Candidula unifasciata</name>
    <dbReference type="NCBI Taxonomy" id="100452"/>
    <lineage>
        <taxon>Eukaryota</taxon>
        <taxon>Metazoa</taxon>
        <taxon>Spiralia</taxon>
        <taxon>Lophotrochozoa</taxon>
        <taxon>Mollusca</taxon>
        <taxon>Gastropoda</taxon>
        <taxon>Heterobranchia</taxon>
        <taxon>Euthyneura</taxon>
        <taxon>Panpulmonata</taxon>
        <taxon>Eupulmonata</taxon>
        <taxon>Stylommatophora</taxon>
        <taxon>Helicina</taxon>
        <taxon>Helicoidea</taxon>
        <taxon>Geomitridae</taxon>
        <taxon>Candidula</taxon>
    </lineage>
</organism>
<gene>
    <name evidence="10" type="ORF">CUNI_LOCUS8928</name>
</gene>
<dbReference type="InterPro" id="IPR022189">
    <property type="entry name" value="SMTN"/>
</dbReference>
<dbReference type="InterPro" id="IPR013783">
    <property type="entry name" value="Ig-like_fold"/>
</dbReference>
<comment type="caution">
    <text evidence="10">The sequence shown here is derived from an EMBL/GenBank/DDBJ whole genome shotgun (WGS) entry which is preliminary data.</text>
</comment>
<keyword evidence="11" id="KW-1185">Reference proteome</keyword>
<dbReference type="CDD" id="cd00096">
    <property type="entry name" value="Ig"/>
    <property type="match status" value="1"/>
</dbReference>
<dbReference type="InterPro" id="IPR007110">
    <property type="entry name" value="Ig-like_dom"/>
</dbReference>
<dbReference type="InterPro" id="IPR036179">
    <property type="entry name" value="Ig-like_dom_sf"/>
</dbReference>
<proteinExistence type="inferred from homology"/>
<dbReference type="GO" id="GO:0050808">
    <property type="term" value="P:synapse organization"/>
    <property type="evidence" value="ECO:0007669"/>
    <property type="project" value="TreeGrafter"/>
</dbReference>
<evidence type="ECO:0000313" key="11">
    <source>
        <dbReference type="Proteomes" id="UP000678393"/>
    </source>
</evidence>
<comment type="similarity">
    <text evidence="2">Belongs to the protein kinase superfamily. CAMK Ser/Thr protein kinase family.</text>
</comment>
<evidence type="ECO:0000256" key="2">
    <source>
        <dbReference type="ARBA" id="ARBA00006692"/>
    </source>
</evidence>
<dbReference type="GO" id="GO:0008046">
    <property type="term" value="F:axon guidance receptor activity"/>
    <property type="evidence" value="ECO:0007669"/>
    <property type="project" value="TreeGrafter"/>
</dbReference>
<dbReference type="SMART" id="SM00408">
    <property type="entry name" value="IGc2"/>
    <property type="match status" value="3"/>
</dbReference>
<dbReference type="GO" id="GO:0005886">
    <property type="term" value="C:plasma membrane"/>
    <property type="evidence" value="ECO:0007669"/>
    <property type="project" value="TreeGrafter"/>
</dbReference>
<feature type="region of interest" description="Disordered" evidence="8">
    <location>
        <begin position="83"/>
        <end position="116"/>
    </location>
</feature>
<dbReference type="FunFam" id="2.60.40.10:FF:000107">
    <property type="entry name" value="Myosin, light chain kinase a"/>
    <property type="match status" value="1"/>
</dbReference>
<feature type="region of interest" description="Disordered" evidence="8">
    <location>
        <begin position="741"/>
        <end position="765"/>
    </location>
</feature>
<dbReference type="FunFam" id="2.60.40.10:FF:000345">
    <property type="entry name" value="Muscle M-line assembly protein unc-89"/>
    <property type="match status" value="1"/>
</dbReference>
<evidence type="ECO:0000256" key="4">
    <source>
        <dbReference type="ARBA" id="ARBA00022729"/>
    </source>
</evidence>
<accession>A0A8S3Z6T7</accession>
<dbReference type="InterPro" id="IPR003599">
    <property type="entry name" value="Ig_sub"/>
</dbReference>
<dbReference type="InterPro" id="IPR003598">
    <property type="entry name" value="Ig_sub2"/>
</dbReference>
<dbReference type="GO" id="GO:0030424">
    <property type="term" value="C:axon"/>
    <property type="evidence" value="ECO:0007669"/>
    <property type="project" value="TreeGrafter"/>
</dbReference>
<name>A0A8S3Z6T7_9EUPU</name>
<keyword evidence="7" id="KW-0393">Immunoglobulin domain</keyword>
<dbReference type="PANTHER" id="PTHR45080">
    <property type="entry name" value="CONTACTIN 5"/>
    <property type="match status" value="1"/>
</dbReference>
<evidence type="ECO:0000256" key="7">
    <source>
        <dbReference type="ARBA" id="ARBA00023319"/>
    </source>
</evidence>
<protein>
    <recommendedName>
        <fullName evidence="9">Ig-like domain-containing protein</fullName>
    </recommendedName>
</protein>
<dbReference type="PANTHER" id="PTHR45080:SF8">
    <property type="entry name" value="IG-LIKE DOMAIN-CONTAINING PROTEIN"/>
    <property type="match status" value="1"/>
</dbReference>
<sequence length="945" mass="105002">HCRLCNYTIFNTKTMYLCLKTIYTLYKLYTHMTTRHAPNYTTDEIIQCDNNNVTNGAHTSTTYKDSVVGETVNNDLLSRSYTANTRLDEGDTTDGINRSISTSTRTGQPSNDNFLSSRTFDVSEQEDGTITLQAVAEDRNQNKVVTVRTKKLRTPSNANEELRDTIVERKKLTPEGAVMVERDVIQTKNRLTSRGSNYYTRSAYTLRTRRENGGVQTVEHSVCVENENTSVSQGQSWGDKAEAQVTLVDASGAASVSQLPSSSTVVLPSACPEAMRDQHCSRLDIHPCKSREEQGNGVLDVTPTPRWRNESTIGQCQTLPAFEKRLSDVSVTEGHSTVFSCIVTGAVCVEWYHNGVLKRNSADFKQSYDGREARLQVAEVFLDDAGQYTCIAKNSFGEQSTACTLHVIACDQETVVVPMFLTKLTSRAVLEGEMLLLECDVIGSPEPTITWLKDGRHLGDSLTYSACYDGRVASLQISTMRFQDTGCYMCLAENPAGQVSIDAIITVQDKNQAPHFISKIENQSAVSGERIVLQCEITGTPLPVVLWKKDGRLLRTSSSCSQSFHNGVAKLELTHATPQDSGSYECVAKNQVSEMSCLCYVQVVSKQSTYVHNIKTSGSVKSLWTSPTTDQTVLREAITKSLSQEVVSDLRPSSPIAGYRPVLPAFTSSSDTEKLARSSSLKYLSHSGSNASLRYAETALIEHAGEKDRNYPTLSSSTSHSSSVSFTPSFITETVEPYNISASPSPAATYPPVPSPRLTEKPASPGISQLMPATSQSKAQSPSVTALRQHFLMNDQAVTTSVSNSSVRNTSVGVRRWDSLPPQTSKPIVFQRKSTVPASRLPIMPSYDTISDEEELHKLMNATEDFEERKKIRARIREIREKQREEMEAKRKQREAEAEDLVKKKFERAEEEKRKKMEAYKQQAPTHERDSKYHDVSQKMIQEKY</sequence>
<dbReference type="FunFam" id="2.60.40.10:FF:000080">
    <property type="entry name" value="Myosin light chain kinase, smooth muscle"/>
    <property type="match status" value="1"/>
</dbReference>
<keyword evidence="3" id="KW-0963">Cytoplasm</keyword>
<dbReference type="InterPro" id="IPR050958">
    <property type="entry name" value="Cell_Adh-Cytoskel_Orgn"/>
</dbReference>